<dbReference type="Pfam" id="PF02779">
    <property type="entry name" value="Transket_pyr"/>
    <property type="match status" value="1"/>
</dbReference>
<dbReference type="Pfam" id="PF02780">
    <property type="entry name" value="Transketolase_C"/>
    <property type="match status" value="1"/>
</dbReference>
<dbReference type="GO" id="GO:0016491">
    <property type="term" value="F:oxidoreductase activity"/>
    <property type="evidence" value="ECO:0007669"/>
    <property type="project" value="UniProtKB-KW"/>
</dbReference>
<dbReference type="InterPro" id="IPR033248">
    <property type="entry name" value="Transketolase_C"/>
</dbReference>
<dbReference type="Gene3D" id="3.40.50.970">
    <property type="match status" value="1"/>
</dbReference>
<dbReference type="PANTHER" id="PTHR43257">
    <property type="entry name" value="PYRUVATE DEHYDROGENASE E1 COMPONENT BETA SUBUNIT"/>
    <property type="match status" value="1"/>
</dbReference>
<dbReference type="AlphaFoldDB" id="A0A9D1LDH8"/>
<dbReference type="SUPFAM" id="SSF52518">
    <property type="entry name" value="Thiamin diphosphate-binding fold (THDP-binding)"/>
    <property type="match status" value="1"/>
</dbReference>
<dbReference type="NCBIfam" id="NF006667">
    <property type="entry name" value="PRK09212.1"/>
    <property type="match status" value="1"/>
</dbReference>
<evidence type="ECO:0000313" key="6">
    <source>
        <dbReference type="Proteomes" id="UP000824072"/>
    </source>
</evidence>
<dbReference type="InterPro" id="IPR029061">
    <property type="entry name" value="THDP-binding"/>
</dbReference>
<evidence type="ECO:0000256" key="3">
    <source>
        <dbReference type="ARBA" id="ARBA00023052"/>
    </source>
</evidence>
<comment type="cofactor">
    <cofactor evidence="1">
        <name>thiamine diphosphate</name>
        <dbReference type="ChEBI" id="CHEBI:58937"/>
    </cofactor>
</comment>
<dbReference type="PANTHER" id="PTHR43257:SF2">
    <property type="entry name" value="PYRUVATE DEHYDROGENASE E1 COMPONENT SUBUNIT BETA"/>
    <property type="match status" value="1"/>
</dbReference>
<accession>A0A9D1LDH8</accession>
<dbReference type="SMART" id="SM00861">
    <property type="entry name" value="Transket_pyr"/>
    <property type="match status" value="1"/>
</dbReference>
<reference evidence="5" key="2">
    <citation type="journal article" date="2021" name="PeerJ">
        <title>Extensive microbial diversity within the chicken gut microbiome revealed by metagenomics and culture.</title>
        <authorList>
            <person name="Gilroy R."/>
            <person name="Ravi A."/>
            <person name="Getino M."/>
            <person name="Pursley I."/>
            <person name="Horton D.L."/>
            <person name="Alikhan N.F."/>
            <person name="Baker D."/>
            <person name="Gharbi K."/>
            <person name="Hall N."/>
            <person name="Watson M."/>
            <person name="Adriaenssens E.M."/>
            <person name="Foster-Nyarko E."/>
            <person name="Jarju S."/>
            <person name="Secka A."/>
            <person name="Antonio M."/>
            <person name="Oren A."/>
            <person name="Chaudhuri R.R."/>
            <person name="La Ragione R."/>
            <person name="Hildebrand F."/>
            <person name="Pallen M.J."/>
        </authorList>
    </citation>
    <scope>NUCLEOTIDE SEQUENCE</scope>
    <source>
        <strain evidence="5">ChiHcec3-11533</strain>
    </source>
</reference>
<comment type="caution">
    <text evidence="5">The sequence shown here is derived from an EMBL/GenBank/DDBJ whole genome shotgun (WGS) entry which is preliminary data.</text>
</comment>
<sequence>MKKITFAQAISEALAEEMRRDDKVVLLGLEQGPGGAAFGATEGLYKEFGDARIFDTPIAEYGYTGISVGAAATGLRPVCEIQFNDWMTIASDQLINQAAFMRYMYGGKIQVPLVIRTNCGGYRSTAAQHSKMMESWFAFIPGLKVVHPSTPMDAKGLLKSAIRDNNPVVMFEHKQLYSTVGEVSEDPDFLVPIGKCDVKRPGKDVTIITYSYVTHFALQAAENLAKQGIDVEVVDLRTIKPLDIEGILASVRKTGRVLCLQETWLTCSVMSEVAAIIAENAMDALKTPLVRLGAKECPNPYNAKLEHYMLPSVESITEAVEKLVR</sequence>
<keyword evidence="2" id="KW-0560">Oxidoreductase</keyword>
<dbReference type="Gene3D" id="3.40.50.920">
    <property type="match status" value="1"/>
</dbReference>
<dbReference type="Proteomes" id="UP000824072">
    <property type="component" value="Unassembled WGS sequence"/>
</dbReference>
<dbReference type="CDD" id="cd07036">
    <property type="entry name" value="TPP_PYR_E1-PDHc-beta_like"/>
    <property type="match status" value="1"/>
</dbReference>
<dbReference type="InterPro" id="IPR009014">
    <property type="entry name" value="Transketo_C/PFOR_II"/>
</dbReference>
<dbReference type="FunFam" id="3.40.50.970:FF:000001">
    <property type="entry name" value="Pyruvate dehydrogenase E1 beta subunit"/>
    <property type="match status" value="1"/>
</dbReference>
<feature type="domain" description="Transketolase-like pyrimidine-binding" evidence="4">
    <location>
        <begin position="4"/>
        <end position="179"/>
    </location>
</feature>
<proteinExistence type="predicted"/>
<reference evidence="5" key="1">
    <citation type="submission" date="2020-10" db="EMBL/GenBank/DDBJ databases">
        <authorList>
            <person name="Gilroy R."/>
        </authorList>
    </citation>
    <scope>NUCLEOTIDE SEQUENCE</scope>
    <source>
        <strain evidence="5">ChiHcec3-11533</strain>
    </source>
</reference>
<dbReference type="InterPro" id="IPR005475">
    <property type="entry name" value="Transketolase-like_Pyr-bd"/>
</dbReference>
<dbReference type="EMBL" id="DVMU01000207">
    <property type="protein sequence ID" value="HIU34841.1"/>
    <property type="molecule type" value="Genomic_DNA"/>
</dbReference>
<evidence type="ECO:0000256" key="1">
    <source>
        <dbReference type="ARBA" id="ARBA00001964"/>
    </source>
</evidence>
<organism evidence="5 6">
    <name type="scientific">Candidatus Pullichristensenella excrementigallinarum</name>
    <dbReference type="NCBI Taxonomy" id="2840907"/>
    <lineage>
        <taxon>Bacteria</taxon>
        <taxon>Bacillati</taxon>
        <taxon>Bacillota</taxon>
        <taxon>Clostridia</taxon>
        <taxon>Candidatus Pullichristensenella</taxon>
    </lineage>
</organism>
<dbReference type="FunFam" id="3.40.50.920:FF:000001">
    <property type="entry name" value="Pyruvate dehydrogenase E1 beta subunit"/>
    <property type="match status" value="1"/>
</dbReference>
<name>A0A9D1LDH8_9FIRM</name>
<evidence type="ECO:0000313" key="5">
    <source>
        <dbReference type="EMBL" id="HIU34841.1"/>
    </source>
</evidence>
<protein>
    <submittedName>
        <fullName evidence="5">Alpha-ketoacid dehydrogenase subunit beta</fullName>
    </submittedName>
</protein>
<evidence type="ECO:0000256" key="2">
    <source>
        <dbReference type="ARBA" id="ARBA00023002"/>
    </source>
</evidence>
<dbReference type="SUPFAM" id="SSF52922">
    <property type="entry name" value="TK C-terminal domain-like"/>
    <property type="match status" value="1"/>
</dbReference>
<gene>
    <name evidence="5" type="ORF">IAB02_09775</name>
</gene>
<keyword evidence="3" id="KW-0786">Thiamine pyrophosphate</keyword>
<evidence type="ECO:0000259" key="4">
    <source>
        <dbReference type="SMART" id="SM00861"/>
    </source>
</evidence>